<dbReference type="EMBL" id="JAPDMQ010000237">
    <property type="protein sequence ID" value="KAK0529647.1"/>
    <property type="molecule type" value="Genomic_DNA"/>
</dbReference>
<name>A0AAN6GCR5_9BASI</name>
<dbReference type="AlphaFoldDB" id="A0AAN6GCR5"/>
<dbReference type="Proteomes" id="UP001176521">
    <property type="component" value="Unassembled WGS sequence"/>
</dbReference>
<gene>
    <name evidence="2" type="ORF">OC842_004177</name>
</gene>
<sequence length="175" mass="18142">MLGLKTNQHERTTCAKRELEKMSAPGPSSAAALTHESDAGRGDVAMSDAMAGSSQASMPFDSPASPPGHGGGGGSGDFSSIMPPISPSRTATQRSAGQIGMGGPQKRRALGKMTTRSAAMGSFGGSIGHYGDAADFGGDYEDAVGRRIGDEKPLLDERIRERYLRELGDIFAPGR</sequence>
<evidence type="ECO:0000256" key="1">
    <source>
        <dbReference type="SAM" id="MobiDB-lite"/>
    </source>
</evidence>
<proteinExistence type="predicted"/>
<keyword evidence="3" id="KW-1185">Reference proteome</keyword>
<protein>
    <submittedName>
        <fullName evidence="2">Uncharacterized protein</fullName>
    </submittedName>
</protein>
<organism evidence="2 3">
    <name type="scientific">Tilletia horrida</name>
    <dbReference type="NCBI Taxonomy" id="155126"/>
    <lineage>
        <taxon>Eukaryota</taxon>
        <taxon>Fungi</taxon>
        <taxon>Dikarya</taxon>
        <taxon>Basidiomycota</taxon>
        <taxon>Ustilaginomycotina</taxon>
        <taxon>Exobasidiomycetes</taxon>
        <taxon>Tilletiales</taxon>
        <taxon>Tilletiaceae</taxon>
        <taxon>Tilletia</taxon>
    </lineage>
</organism>
<comment type="caution">
    <text evidence="2">The sequence shown here is derived from an EMBL/GenBank/DDBJ whole genome shotgun (WGS) entry which is preliminary data.</text>
</comment>
<evidence type="ECO:0000313" key="2">
    <source>
        <dbReference type="EMBL" id="KAK0529647.1"/>
    </source>
</evidence>
<accession>A0AAN6GCR5</accession>
<reference evidence="2" key="1">
    <citation type="journal article" date="2023" name="PhytoFront">
        <title>Draft Genome Resources of Seven Strains of Tilletia horrida, Causal Agent of Kernel Smut of Rice.</title>
        <authorList>
            <person name="Khanal S."/>
            <person name="Antony Babu S."/>
            <person name="Zhou X.G."/>
        </authorList>
    </citation>
    <scope>NUCLEOTIDE SEQUENCE</scope>
    <source>
        <strain evidence="2">TX3</strain>
    </source>
</reference>
<feature type="compositionally biased region" description="Basic and acidic residues" evidence="1">
    <location>
        <begin position="7"/>
        <end position="21"/>
    </location>
</feature>
<feature type="region of interest" description="Disordered" evidence="1">
    <location>
        <begin position="1"/>
        <end position="115"/>
    </location>
</feature>
<evidence type="ECO:0000313" key="3">
    <source>
        <dbReference type="Proteomes" id="UP001176521"/>
    </source>
</evidence>
<feature type="compositionally biased region" description="Polar residues" evidence="1">
    <location>
        <begin position="87"/>
        <end position="96"/>
    </location>
</feature>